<reference evidence="1 2" key="1">
    <citation type="journal article" date="2016" name="Nat. Commun.">
        <title>Thousands of microbial genomes shed light on interconnected biogeochemical processes in an aquifer system.</title>
        <authorList>
            <person name="Anantharaman K."/>
            <person name="Brown C.T."/>
            <person name="Hug L.A."/>
            <person name="Sharon I."/>
            <person name="Castelle C.J."/>
            <person name="Probst A.J."/>
            <person name="Thomas B.C."/>
            <person name="Singh A."/>
            <person name="Wilkins M.J."/>
            <person name="Karaoz U."/>
            <person name="Brodie E.L."/>
            <person name="Williams K.H."/>
            <person name="Hubbard S.S."/>
            <person name="Banfield J.F."/>
        </authorList>
    </citation>
    <scope>NUCLEOTIDE SEQUENCE [LARGE SCALE GENOMIC DNA]</scope>
</reference>
<protein>
    <submittedName>
        <fullName evidence="1">Uncharacterized protein</fullName>
    </submittedName>
</protein>
<comment type="caution">
    <text evidence="1">The sequence shown here is derived from an EMBL/GenBank/DDBJ whole genome shotgun (WGS) entry which is preliminary data.</text>
</comment>
<dbReference type="Proteomes" id="UP000182253">
    <property type="component" value="Unassembled WGS sequence"/>
</dbReference>
<dbReference type="EMBL" id="MFTL01000006">
    <property type="protein sequence ID" value="OGI61934.1"/>
    <property type="molecule type" value="Genomic_DNA"/>
</dbReference>
<organism evidence="1 2">
    <name type="scientific">Candidatus Nomurabacteria bacterium RIFCSPHIGHO2_01_FULL_39_9</name>
    <dbReference type="NCBI Taxonomy" id="1801735"/>
    <lineage>
        <taxon>Bacteria</taxon>
        <taxon>Candidatus Nomuraibacteriota</taxon>
    </lineage>
</organism>
<gene>
    <name evidence="1" type="ORF">A2645_01990</name>
</gene>
<sequence>MEKNYVTQKILGLSYLEILFLKQMEELEKLSFSQKILDTLIAKKDVVLKAVSNKPLQEGVVPFLPAIPVKMMDSTGQLKYHNGWRFADSMEIYAQFNGFLYNEERMWNLVNAAEPYFLVNVSVCPLEEVPAPAQGKSQNDIGYVAREFFKNKGLHTLNHVEALSVACHSKLMPADKNLCAFSCDWDGFEFAAVYHSFDARGNGLCNTSFSIQNGFLKKRARNHKDILVPVCEKRV</sequence>
<evidence type="ECO:0000313" key="2">
    <source>
        <dbReference type="Proteomes" id="UP000182253"/>
    </source>
</evidence>
<accession>A0A1F6UXE0</accession>
<name>A0A1F6UXE0_9BACT</name>
<proteinExistence type="predicted"/>
<dbReference type="AlphaFoldDB" id="A0A1F6UXE0"/>
<dbReference type="STRING" id="1801735.A2645_01990"/>
<evidence type="ECO:0000313" key="1">
    <source>
        <dbReference type="EMBL" id="OGI61934.1"/>
    </source>
</evidence>